<dbReference type="EnsemblFungi" id="PTTG_03698-t43_1">
    <property type="protein sequence ID" value="PTTG_03698-t43_1-p1"/>
    <property type="gene ID" value="PTTG_03698"/>
</dbReference>
<dbReference type="AlphaFoldDB" id="A0A180GHR6"/>
<evidence type="ECO:0000313" key="3">
    <source>
        <dbReference type="Proteomes" id="UP000005240"/>
    </source>
</evidence>
<reference evidence="2 3" key="3">
    <citation type="journal article" date="2017" name="G3 (Bethesda)">
        <title>Comparative analysis highlights variable genome content of wheat rusts and divergence of the mating loci.</title>
        <authorList>
            <person name="Cuomo C.A."/>
            <person name="Bakkeren G."/>
            <person name="Khalil H.B."/>
            <person name="Panwar V."/>
            <person name="Joly D."/>
            <person name="Linning R."/>
            <person name="Sakthikumar S."/>
            <person name="Song X."/>
            <person name="Adiconis X."/>
            <person name="Fan L."/>
            <person name="Goldberg J.M."/>
            <person name="Levin J.Z."/>
            <person name="Young S."/>
            <person name="Zeng Q."/>
            <person name="Anikster Y."/>
            <person name="Bruce M."/>
            <person name="Wang M."/>
            <person name="Yin C."/>
            <person name="McCallum B."/>
            <person name="Szabo L.J."/>
            <person name="Hulbert S."/>
            <person name="Chen X."/>
            <person name="Fellers J.P."/>
        </authorList>
    </citation>
    <scope>NUCLEOTIDE SEQUENCE</scope>
    <source>
        <strain evidence="2">isolate 1-1 / race 1 (BBBD)</strain>
        <strain evidence="3">Isolate 1-1 / race 1 (BBBD)</strain>
    </source>
</reference>
<sequence length="258" mass="28796">MPEAPFSSSIDTSADQTAKIPSASISTLSKPVGDTAKDWFKAVAKAQHAALVKDQEDRRADCKANKAIGSLLGQLEEMMLMWGAMKKENPTRSGQADTEKINMQKFCTSDRPVFCGPFQEIFFTTKDVAHSVNKIKIAGTLIAETNLMAFFANQSKELLAGTWTCFKTRIFEVALPVNWRMELKKQVKQLKMLLTESFQGFSTRARTLQSLINFDVAEVSQLGDFDLAQYVVFGLPEDLQDRLAEIGYMEASPFTYGY</sequence>
<accession>A0A180GHR6</accession>
<protein>
    <submittedName>
        <fullName evidence="1 2">Uncharacterized protein</fullName>
    </submittedName>
</protein>
<evidence type="ECO:0000313" key="1">
    <source>
        <dbReference type="EMBL" id="OAV92161.1"/>
    </source>
</evidence>
<name>A0A180GHR6_PUCT1</name>
<dbReference type="OrthoDB" id="2505542at2759"/>
<keyword evidence="3" id="KW-1185">Reference proteome</keyword>
<reference evidence="1" key="1">
    <citation type="submission" date="2009-11" db="EMBL/GenBank/DDBJ databases">
        <authorList>
            <consortium name="The Broad Institute Genome Sequencing Platform"/>
            <person name="Ward D."/>
            <person name="Feldgarden M."/>
            <person name="Earl A."/>
            <person name="Young S.K."/>
            <person name="Zeng Q."/>
            <person name="Koehrsen M."/>
            <person name="Alvarado L."/>
            <person name="Berlin A."/>
            <person name="Bochicchio J."/>
            <person name="Borenstein D."/>
            <person name="Chapman S.B."/>
            <person name="Chen Z."/>
            <person name="Engels R."/>
            <person name="Freedman E."/>
            <person name="Gellesch M."/>
            <person name="Goldberg J."/>
            <person name="Griggs A."/>
            <person name="Gujja S."/>
            <person name="Heilman E."/>
            <person name="Heiman D."/>
            <person name="Hepburn T."/>
            <person name="Howarth C."/>
            <person name="Jen D."/>
            <person name="Larson L."/>
            <person name="Lewis B."/>
            <person name="Mehta T."/>
            <person name="Park D."/>
            <person name="Pearson M."/>
            <person name="Roberts A."/>
            <person name="Saif S."/>
            <person name="Shea T."/>
            <person name="Shenoy N."/>
            <person name="Sisk P."/>
            <person name="Stolte C."/>
            <person name="Sykes S."/>
            <person name="Thomson T."/>
            <person name="Walk T."/>
            <person name="White J."/>
            <person name="Yandava C."/>
            <person name="Izard J."/>
            <person name="Baranova O.V."/>
            <person name="Blanton J.M."/>
            <person name="Tanner A.C."/>
            <person name="Dewhirst F.E."/>
            <person name="Haas B."/>
            <person name="Nusbaum C."/>
            <person name="Birren B."/>
        </authorList>
    </citation>
    <scope>NUCLEOTIDE SEQUENCE [LARGE SCALE GENOMIC DNA]</scope>
    <source>
        <strain evidence="1">1-1 BBBD Race 1</strain>
    </source>
</reference>
<gene>
    <name evidence="1" type="ORF">PTTG_03698</name>
</gene>
<reference evidence="1" key="2">
    <citation type="submission" date="2016-05" db="EMBL/GenBank/DDBJ databases">
        <title>Comparative analysis highlights variable genome content of wheat rusts and divergence of the mating loci.</title>
        <authorList>
            <person name="Cuomo C.A."/>
            <person name="Bakkeren G."/>
            <person name="Szabo L."/>
            <person name="Khalil H."/>
            <person name="Joly D."/>
            <person name="Goldberg J."/>
            <person name="Young S."/>
            <person name="Zeng Q."/>
            <person name="Fellers J."/>
        </authorList>
    </citation>
    <scope>NUCLEOTIDE SEQUENCE [LARGE SCALE GENOMIC DNA]</scope>
    <source>
        <strain evidence="1">1-1 BBBD Race 1</strain>
    </source>
</reference>
<proteinExistence type="predicted"/>
<dbReference type="EMBL" id="ADAS02000068">
    <property type="protein sequence ID" value="OAV92161.1"/>
    <property type="molecule type" value="Genomic_DNA"/>
</dbReference>
<organism evidence="1">
    <name type="scientific">Puccinia triticina (isolate 1-1 / race 1 (BBBD))</name>
    <name type="common">Brown leaf rust fungus</name>
    <dbReference type="NCBI Taxonomy" id="630390"/>
    <lineage>
        <taxon>Eukaryota</taxon>
        <taxon>Fungi</taxon>
        <taxon>Dikarya</taxon>
        <taxon>Basidiomycota</taxon>
        <taxon>Pucciniomycotina</taxon>
        <taxon>Pucciniomycetes</taxon>
        <taxon>Pucciniales</taxon>
        <taxon>Pucciniaceae</taxon>
        <taxon>Puccinia</taxon>
    </lineage>
</organism>
<dbReference type="Proteomes" id="UP000005240">
    <property type="component" value="Unassembled WGS sequence"/>
</dbReference>
<evidence type="ECO:0000313" key="2">
    <source>
        <dbReference type="EnsemblFungi" id="PTTG_03698-t43_1-p1"/>
    </source>
</evidence>
<dbReference type="VEuPathDB" id="FungiDB:PTTG_03698"/>
<reference evidence="2" key="4">
    <citation type="submission" date="2025-05" db="UniProtKB">
        <authorList>
            <consortium name="EnsemblFungi"/>
        </authorList>
    </citation>
    <scope>IDENTIFICATION</scope>
    <source>
        <strain evidence="2">isolate 1-1 / race 1 (BBBD)</strain>
    </source>
</reference>